<feature type="transmembrane region" description="Helical" evidence="2">
    <location>
        <begin position="65"/>
        <end position="88"/>
    </location>
</feature>
<dbReference type="EMBL" id="WIGN01000393">
    <property type="protein sequence ID" value="KAF6795328.1"/>
    <property type="molecule type" value="Genomic_DNA"/>
</dbReference>
<feature type="compositionally biased region" description="Basic and acidic residues" evidence="1">
    <location>
        <begin position="32"/>
        <end position="53"/>
    </location>
</feature>
<evidence type="ECO:0000313" key="4">
    <source>
        <dbReference type="Proteomes" id="UP000652219"/>
    </source>
</evidence>
<feature type="region of interest" description="Disordered" evidence="1">
    <location>
        <begin position="1"/>
        <end position="53"/>
    </location>
</feature>
<dbReference type="Proteomes" id="UP000652219">
    <property type="component" value="Unassembled WGS sequence"/>
</dbReference>
<feature type="transmembrane region" description="Helical" evidence="2">
    <location>
        <begin position="100"/>
        <end position="123"/>
    </location>
</feature>
<reference evidence="3 4" key="1">
    <citation type="journal article" date="2020" name="Phytopathology">
        <title>Genome Sequence Resources of Colletotrichum truncatum, C. plurivorum, C. musicola, and C. sojae: Four Species Pathogenic to Soybean (Glycine max).</title>
        <authorList>
            <person name="Rogerio F."/>
            <person name="Boufleur T.R."/>
            <person name="Ciampi-Guillardi M."/>
            <person name="Sukno S.A."/>
            <person name="Thon M.R."/>
            <person name="Massola Junior N.S."/>
            <person name="Baroncelli R."/>
        </authorList>
    </citation>
    <scope>NUCLEOTIDE SEQUENCE [LARGE SCALE GENOMIC DNA]</scope>
    <source>
        <strain evidence="3 4">LFN0009</strain>
    </source>
</reference>
<comment type="caution">
    <text evidence="3">The sequence shown here is derived from an EMBL/GenBank/DDBJ whole genome shotgun (WGS) entry which is preliminary data.</text>
</comment>
<keyword evidence="2" id="KW-0472">Membrane</keyword>
<keyword evidence="4" id="KW-1185">Reference proteome</keyword>
<gene>
    <name evidence="3" type="ORF">CSOJ01_13485</name>
</gene>
<keyword evidence="2" id="KW-1133">Transmembrane helix</keyword>
<sequence>MTTETEVSNREPRKMESADTSVQRGASAQPEANKEEHLESSENGNRRDITDQDERQRLDYRSTVLTDWALAVSMVVNFAIIAGLVTFIKRPEFSLNTETWFALNAILISVGTGTVAHLQSLFLNLSRITPFMLCAAPGGALARDSILGSYVPAPSFRLILRTRN</sequence>
<organism evidence="3 4">
    <name type="scientific">Colletotrichum sojae</name>
    <dbReference type="NCBI Taxonomy" id="2175907"/>
    <lineage>
        <taxon>Eukaryota</taxon>
        <taxon>Fungi</taxon>
        <taxon>Dikarya</taxon>
        <taxon>Ascomycota</taxon>
        <taxon>Pezizomycotina</taxon>
        <taxon>Sordariomycetes</taxon>
        <taxon>Hypocreomycetidae</taxon>
        <taxon>Glomerellales</taxon>
        <taxon>Glomerellaceae</taxon>
        <taxon>Colletotrichum</taxon>
        <taxon>Colletotrichum orchidearum species complex</taxon>
    </lineage>
</organism>
<evidence type="ECO:0000313" key="3">
    <source>
        <dbReference type="EMBL" id="KAF6795328.1"/>
    </source>
</evidence>
<feature type="compositionally biased region" description="Basic and acidic residues" evidence="1">
    <location>
        <begin position="7"/>
        <end position="17"/>
    </location>
</feature>
<name>A0A8H6IS90_9PEZI</name>
<evidence type="ECO:0000256" key="2">
    <source>
        <dbReference type="SAM" id="Phobius"/>
    </source>
</evidence>
<proteinExistence type="predicted"/>
<keyword evidence="2" id="KW-0812">Transmembrane</keyword>
<accession>A0A8H6IS90</accession>
<protein>
    <submittedName>
        <fullName evidence="3">Phosphoribosylaminoimidazole-succinocarboxamide synthase</fullName>
    </submittedName>
</protein>
<dbReference type="AlphaFoldDB" id="A0A8H6IS90"/>
<evidence type="ECO:0000256" key="1">
    <source>
        <dbReference type="SAM" id="MobiDB-lite"/>
    </source>
</evidence>